<sequence length="160" mass="17491">MPGIAGAVLGVTERPCLTSHQVRRIYIYESIWMMVVMAKPKPGRRDPKALARDGALNPRPEAARDTLFAGNPFFDARDLVQVRYEMVRRHQADRTATSPATSGSRGRPSTKLRAPWPARASPGWCLGSGVQRADTRSLPRSLPTSTSSGRRGPTSPGRNV</sequence>
<evidence type="ECO:0000313" key="2">
    <source>
        <dbReference type="EMBL" id="SJM32648.1"/>
    </source>
</evidence>
<organism evidence="2 3">
    <name type="scientific">Mesorhizobium delmotii</name>
    <dbReference type="NCBI Taxonomy" id="1631247"/>
    <lineage>
        <taxon>Bacteria</taxon>
        <taxon>Pseudomonadati</taxon>
        <taxon>Pseudomonadota</taxon>
        <taxon>Alphaproteobacteria</taxon>
        <taxon>Hyphomicrobiales</taxon>
        <taxon>Phyllobacteriaceae</taxon>
        <taxon>Mesorhizobium</taxon>
    </lineage>
</organism>
<keyword evidence="3" id="KW-1185">Reference proteome</keyword>
<evidence type="ECO:0000313" key="3">
    <source>
        <dbReference type="Proteomes" id="UP000245698"/>
    </source>
</evidence>
<feature type="compositionally biased region" description="Low complexity" evidence="1">
    <location>
        <begin position="136"/>
        <end position="160"/>
    </location>
</feature>
<dbReference type="Proteomes" id="UP000245698">
    <property type="component" value="Unassembled WGS sequence"/>
</dbReference>
<accession>A0A2P9ANK0</accession>
<dbReference type="EMBL" id="FUIG01000038">
    <property type="protein sequence ID" value="SJM32648.1"/>
    <property type="molecule type" value="Genomic_DNA"/>
</dbReference>
<feature type="region of interest" description="Disordered" evidence="1">
    <location>
        <begin position="42"/>
        <end position="63"/>
    </location>
</feature>
<protein>
    <submittedName>
        <fullName evidence="2">Uncharacterized protein</fullName>
    </submittedName>
</protein>
<name>A0A2P9ANK0_9HYPH</name>
<proteinExistence type="predicted"/>
<reference evidence="3" key="1">
    <citation type="submission" date="2016-12" db="EMBL/GenBank/DDBJ databases">
        <authorList>
            <person name="Brunel B."/>
        </authorList>
    </citation>
    <scope>NUCLEOTIDE SEQUENCE [LARGE SCALE GENOMIC DNA]</scope>
</reference>
<evidence type="ECO:0000256" key="1">
    <source>
        <dbReference type="SAM" id="MobiDB-lite"/>
    </source>
</evidence>
<dbReference type="AlphaFoldDB" id="A0A2P9ANK0"/>
<gene>
    <name evidence="2" type="ORF">BQ8482_300019</name>
</gene>
<feature type="compositionally biased region" description="Polar residues" evidence="1">
    <location>
        <begin position="94"/>
        <end position="104"/>
    </location>
</feature>
<feature type="region of interest" description="Disordered" evidence="1">
    <location>
        <begin position="89"/>
        <end position="160"/>
    </location>
</feature>